<dbReference type="InterPro" id="IPR020894">
    <property type="entry name" value="Cadherin_CS"/>
</dbReference>
<evidence type="ECO:0000256" key="3">
    <source>
        <dbReference type="ARBA" id="ARBA00022737"/>
    </source>
</evidence>
<keyword evidence="3" id="KW-0677">Repeat</keyword>
<keyword evidence="6 9" id="KW-0472">Membrane</keyword>
<feature type="domain" description="Cadherin" evidence="11">
    <location>
        <begin position="1837"/>
        <end position="1946"/>
    </location>
</feature>
<evidence type="ECO:0000313" key="13">
    <source>
        <dbReference type="Proteomes" id="UP001159427"/>
    </source>
</evidence>
<dbReference type="Pfam" id="PF00028">
    <property type="entry name" value="Cadherin"/>
    <property type="match status" value="21"/>
</dbReference>
<dbReference type="Proteomes" id="UP001159427">
    <property type="component" value="Unassembled WGS sequence"/>
</dbReference>
<feature type="domain" description="Cadherin" evidence="11">
    <location>
        <begin position="242"/>
        <end position="346"/>
    </location>
</feature>
<feature type="transmembrane region" description="Helical" evidence="9">
    <location>
        <begin position="2500"/>
        <end position="2524"/>
    </location>
</feature>
<feature type="domain" description="Cadherin" evidence="11">
    <location>
        <begin position="894"/>
        <end position="997"/>
    </location>
</feature>
<evidence type="ECO:0000256" key="7">
    <source>
        <dbReference type="PROSITE-ProRule" id="PRU00043"/>
    </source>
</evidence>
<evidence type="ECO:0000259" key="11">
    <source>
        <dbReference type="PROSITE" id="PS50268"/>
    </source>
</evidence>
<dbReference type="PROSITE" id="PS00232">
    <property type="entry name" value="CADHERIN_1"/>
    <property type="match status" value="10"/>
</dbReference>
<evidence type="ECO:0000313" key="12">
    <source>
        <dbReference type="EMBL" id="CAH3022550.1"/>
    </source>
</evidence>
<evidence type="ECO:0000256" key="9">
    <source>
        <dbReference type="SAM" id="Phobius"/>
    </source>
</evidence>
<sequence length="2682" mass="294344">MTSFKKLLTFAFLMCTKVFQHSKAQANKKPLFDDSQRVFTAYENATVGSSIAVIRARDEEGDPIVFSLDPVGGELLNIDNNGNLTLKQALDQETTNQHTFTVTAEDKCSGCDLNFRQAQRLFYLIVLDINDNTPVFVSTPYLARVAENQTVGHLVIQVNALDNDLGQNAQISYMFSSQTKTDTFAINNHDGRITLNGPLDFENEQRYTLFVTAKDGGSPARQSETTVIVDVSDVSDNPPKFLRSIYLEEIYENKAKGSMVMEVEAVDGDAGVGNEVFYEIISGNDDGLFAIDRSTGNITVNGTVDAERTDFFRITVRASEVVDPSSNSTAVVLITVLDKNDNPPTFLKDSYRFAIREDLALPGYMVTDQLNVQDKDINPQNRRFSYSLSGKDSTYFKIDPSSGLLKINATLDYEQEKSNYSFEVFANETETSEVLWGVAYITVELINVNDNEPAFSQTSYNFTYDEEIPVNFAIGAVTATDADLGSYGAIIYELYGNDASSFTVDVNGTIKPSKVLDYENNKMLEFFMLANDGGRFFDASKNYATKIRVLLRDVNDNNPVFLNAPYTVSIMENQTNIVVYQVSASDLDSGDNGRVSFNITSGNIGNTFAVNASGVVTTLKILDRETVSSYSLTIMAFDHGIPSRNTTTILIVTVLDKNDNPPVINGGAYITTNISEADGGGTVVYRLQVSDKDEGSNKILTYAMISGHNGQFILNSNTGVLRIAPTELDRELHSSYNITINVTDGGQPTLWDSTVLHVTILDINDNSPEFEPSPSESLSTYIKSIDEGPDSVDSVVIDINATDKDFGSNAEIRYSMAGDNHGYFQVDSITGVLSVKKVLDRENSEMTLDAGGRGVFSLDITATDQALPNNTRKSSTVRVTVTVNDINDNTPQFVDQPQYTQISEAARPGSNVIQVSASDKDLSFAGKVVYNITDGNSDGQFEISPNGYILVKKALDAEVKSVFNLTVEAKDEGQPRRFNITVVTIMIDDVNDNDPVFNTSSYVANVMENSNTSTSVATVYAKDQDQGENGYVTYKITGGNTGGVFQVDNQTGVVSVKDSIDRERISEYSLTIQAEDGGHPSSRKAFADLVIKVLDENDNPPLFQELSYEAEIAENSIAGTTVLPKVPVSATDADQGMNAKITFSLEGPGSDLFEINSTTAVITSSYNNSLDRETNGTYYLTIRAKDGGNKTSTVPLVIRITDVNDELPRFSEQVYYANVSEDAVRGTTVRRVTATDLDSLVLNKEITYTSTGADAKFYINRATGDIILDSNLDREFKSSYILYVTAANIGENAPEGRCQINISVTDVIDEKPYFESDVLTYSVAENASIGTTVTRVQALDRDIGDTITYSIEESVSSGFFHINRTNGVISTANSLDRENMTEHIIYVTASDSVNMTSEKVKVIIKVDDVNDHAPVFSSPDYVQDYREESPKDTSILIISASDADSGINANIRFSIVGNATNYVKINPISGLVSQADSLLDREISSYFNFTVRAADMGSPSMSSEINVSLVLVDINDNSPHFNKSEYRAYVMENQPIGTPILVVTATDDDIGSNARLSYGLQGGNFRFNIHQDTGNITTAVVLDREQAGAETYTMTVLAADDAIRSRQGTAQVIVTVLDDNDHSPVFSQSSYTFHVSEDVNIDHLVGTVSASDNDEGINELISFIINADNSSLPLGVNETTGSLRTTGKLDRETNTNFTFVIIARDHGSPSLESNSSVQVIIDDVNDNAPTFEKVIYNVTLPESTFLRTTVQTVSAKDPDAAANGQFRYSIAYGDADDHFSIDAISGVITLRQKLDHETKAFYNITIAARDLGSPTLTGYAYLLVTVSDVDDNAPVFHKNEYSASIFENATAGAFVSQVNASDLDAAEEHKTIYYRIEGGNDKRLFVIGELNGTVYLNWTGASLDREKVAVYPLTVAAISRVNGTEQKSTVVLTVTVLDVNDFTPTFEAPFYVKSVVEDTRALGDAEDKVLLTVSAKDEDQGDNAKVIYTIIKGNEEGMFILSNATGELSKAKPLDREIKDFYSLLVSASDQGQSPLSSNTTINITILDANDQTPEIHTQTIFIIPENATIGTRITSINATDKDTGTNAQIKFTIISGNDDGMFELNETSGDLLTLKELDYDQAPNLYKLTIKAQDLGSPSLSSEKTITVALKNINDNSPIFVERQVTLSVGENLAAGAEVGTIAAFDADQDGPIFYYIQGGNTENVFVLNETSGVLRTTGPIDREVKSQFFLYIKSSNVKLDPNTLQPRNRRAIPDASSNQTNATIPNDVGVQLVVIQITDKNDNGPHFSKILYTGGVSEDAQHGSNILQVFATDSDEGNNSRIAYELLNTKDSTAFSMDRETGWIKAKVSYAGQFGKEFSVDVIAKDRFGEEPYLNDTAEVKIYVLTDVQRAVIISGRSPDFVRENQDELKRVLENITGYIINIDDINYYKDENGKYDYDRTAVLFHAVDPKTNKVVDKGIVIEKIDNNYDKRLPFFQEWKIKEVKAHVPEEKEDEFPVVLAVVIGLGILLFLIILIFCCVIFKLRKRQKRKLRAATAASYGGSRSVNGNGTVTSISTTNLHISEGSNPIWVDPYHNWGMRTDDEDGSYEMNVGRTYDNLSPFYGSPFHIAEDAHGELYEEFSTDMREDETNSIEENPGKSCTGSRKSSSSPPSPEVYESSPRTERLYNTENQDKYIITSI</sequence>
<dbReference type="InterPro" id="IPR015919">
    <property type="entry name" value="Cadherin-like_sf"/>
</dbReference>
<evidence type="ECO:0000256" key="10">
    <source>
        <dbReference type="SAM" id="SignalP"/>
    </source>
</evidence>
<dbReference type="SUPFAM" id="SSF49313">
    <property type="entry name" value="Cadherin-like"/>
    <property type="match status" value="22"/>
</dbReference>
<feature type="domain" description="Cadherin" evidence="11">
    <location>
        <begin position="2056"/>
        <end position="2161"/>
    </location>
</feature>
<feature type="domain" description="Cadherin" evidence="11">
    <location>
        <begin position="1315"/>
        <end position="1416"/>
    </location>
</feature>
<keyword evidence="13" id="KW-1185">Reference proteome</keyword>
<gene>
    <name evidence="12" type="ORF">PEVE_00015953</name>
</gene>
<dbReference type="Gene3D" id="2.60.40.60">
    <property type="entry name" value="Cadherins"/>
    <property type="match status" value="22"/>
</dbReference>
<keyword evidence="5 9" id="KW-1133">Transmembrane helix</keyword>
<dbReference type="CDD" id="cd11304">
    <property type="entry name" value="Cadherin_repeat"/>
    <property type="match status" value="21"/>
</dbReference>
<dbReference type="InterPro" id="IPR002126">
    <property type="entry name" value="Cadherin-like_dom"/>
</dbReference>
<reference evidence="12 13" key="1">
    <citation type="submission" date="2022-05" db="EMBL/GenBank/DDBJ databases">
        <authorList>
            <consortium name="Genoscope - CEA"/>
            <person name="William W."/>
        </authorList>
    </citation>
    <scope>NUCLEOTIDE SEQUENCE [LARGE SCALE GENOMIC DNA]</scope>
</reference>
<feature type="domain" description="Cadherin" evidence="11">
    <location>
        <begin position="674"/>
        <end position="770"/>
    </location>
</feature>
<feature type="domain" description="Cadherin" evidence="11">
    <location>
        <begin position="347"/>
        <end position="455"/>
    </location>
</feature>
<keyword evidence="2 9" id="KW-0812">Transmembrane</keyword>
<organism evidence="12 13">
    <name type="scientific">Porites evermanni</name>
    <dbReference type="NCBI Taxonomy" id="104178"/>
    <lineage>
        <taxon>Eukaryota</taxon>
        <taxon>Metazoa</taxon>
        <taxon>Cnidaria</taxon>
        <taxon>Anthozoa</taxon>
        <taxon>Hexacorallia</taxon>
        <taxon>Scleractinia</taxon>
        <taxon>Fungiina</taxon>
        <taxon>Poritidae</taxon>
        <taxon>Porites</taxon>
    </lineage>
</organism>
<feature type="domain" description="Cadherin" evidence="11">
    <location>
        <begin position="2162"/>
        <end position="2289"/>
    </location>
</feature>
<keyword evidence="10" id="KW-0732">Signal</keyword>
<feature type="chain" id="PRO_5046104878" description="Cadherin domain-containing protein" evidence="10">
    <location>
        <begin position="27"/>
        <end position="2682"/>
    </location>
</feature>
<dbReference type="SMART" id="SM00112">
    <property type="entry name" value="CA"/>
    <property type="match status" value="22"/>
</dbReference>
<feature type="domain" description="Cadherin" evidence="11">
    <location>
        <begin position="1732"/>
        <end position="1836"/>
    </location>
</feature>
<feature type="domain" description="Cadherin" evidence="11">
    <location>
        <begin position="137"/>
        <end position="241"/>
    </location>
</feature>
<feature type="compositionally biased region" description="Low complexity" evidence="8">
    <location>
        <begin position="2649"/>
        <end position="2662"/>
    </location>
</feature>
<protein>
    <recommendedName>
        <fullName evidence="11">Cadherin domain-containing protein</fullName>
    </recommendedName>
</protein>
<feature type="domain" description="Cadherin" evidence="11">
    <location>
        <begin position="1417"/>
        <end position="1521"/>
    </location>
</feature>
<feature type="compositionally biased region" description="Basic and acidic residues" evidence="8">
    <location>
        <begin position="2663"/>
        <end position="2675"/>
    </location>
</feature>
<evidence type="ECO:0000256" key="5">
    <source>
        <dbReference type="ARBA" id="ARBA00022989"/>
    </source>
</evidence>
<feature type="domain" description="Cadherin" evidence="11">
    <location>
        <begin position="1947"/>
        <end position="2056"/>
    </location>
</feature>
<dbReference type="InterPro" id="IPR056989">
    <property type="entry name" value="PCDH15_12th_dom"/>
</dbReference>
<evidence type="ECO:0000256" key="2">
    <source>
        <dbReference type="ARBA" id="ARBA00022692"/>
    </source>
</evidence>
<keyword evidence="4 7" id="KW-0106">Calcium</keyword>
<evidence type="ECO:0000256" key="6">
    <source>
        <dbReference type="ARBA" id="ARBA00023136"/>
    </source>
</evidence>
<feature type="domain" description="Cadherin" evidence="11">
    <location>
        <begin position="2290"/>
        <end position="2403"/>
    </location>
</feature>
<feature type="domain" description="Cadherin" evidence="11">
    <location>
        <begin position="1522"/>
        <end position="1626"/>
    </location>
</feature>
<comment type="caution">
    <text evidence="12">The sequence shown here is derived from an EMBL/GenBank/DDBJ whole genome shotgun (WGS) entry which is preliminary data.</text>
</comment>
<feature type="domain" description="Cadherin" evidence="11">
    <location>
        <begin position="998"/>
        <end position="1103"/>
    </location>
</feature>
<feature type="domain" description="Cadherin" evidence="11">
    <location>
        <begin position="33"/>
        <end position="136"/>
    </location>
</feature>
<feature type="signal peptide" evidence="10">
    <location>
        <begin position="1"/>
        <end position="26"/>
    </location>
</feature>
<dbReference type="PROSITE" id="PS50268">
    <property type="entry name" value="CADHERIN_2"/>
    <property type="match status" value="22"/>
</dbReference>
<evidence type="ECO:0000256" key="8">
    <source>
        <dbReference type="SAM" id="MobiDB-lite"/>
    </source>
</evidence>
<feature type="domain" description="Cadherin" evidence="11">
    <location>
        <begin position="1627"/>
        <end position="1731"/>
    </location>
</feature>
<feature type="domain" description="Cadherin" evidence="11">
    <location>
        <begin position="1104"/>
        <end position="1210"/>
    </location>
</feature>
<dbReference type="PANTHER" id="PTHR24026">
    <property type="entry name" value="FAT ATYPICAL CADHERIN-RELATED"/>
    <property type="match status" value="1"/>
</dbReference>
<dbReference type="PRINTS" id="PR00205">
    <property type="entry name" value="CADHERIN"/>
</dbReference>
<feature type="domain" description="Cadherin" evidence="11">
    <location>
        <begin position="777"/>
        <end position="893"/>
    </location>
</feature>
<feature type="region of interest" description="Disordered" evidence="8">
    <location>
        <begin position="2626"/>
        <end position="2682"/>
    </location>
</feature>
<dbReference type="EMBL" id="CALNXI010000224">
    <property type="protein sequence ID" value="CAH3022550.1"/>
    <property type="molecule type" value="Genomic_DNA"/>
</dbReference>
<evidence type="ECO:0000256" key="1">
    <source>
        <dbReference type="ARBA" id="ARBA00004370"/>
    </source>
</evidence>
<comment type="subcellular location">
    <subcellularLocation>
        <location evidence="1">Membrane</location>
    </subcellularLocation>
</comment>
<evidence type="ECO:0000256" key="4">
    <source>
        <dbReference type="ARBA" id="ARBA00022837"/>
    </source>
</evidence>
<proteinExistence type="predicted"/>
<feature type="domain" description="Cadherin" evidence="11">
    <location>
        <begin position="562"/>
        <end position="664"/>
    </location>
</feature>
<feature type="domain" description="Cadherin" evidence="11">
    <location>
        <begin position="1211"/>
        <end position="1314"/>
    </location>
</feature>
<dbReference type="PANTHER" id="PTHR24026:SF126">
    <property type="entry name" value="PROTOCADHERIN FAT 4"/>
    <property type="match status" value="1"/>
</dbReference>
<name>A0ABN8LZ15_9CNID</name>
<feature type="domain" description="Cadherin" evidence="11">
    <location>
        <begin position="456"/>
        <end position="561"/>
    </location>
</feature>
<dbReference type="Pfam" id="PF23206">
    <property type="entry name" value="PCDH15_12th"/>
    <property type="match status" value="1"/>
</dbReference>
<accession>A0ABN8LZ15</accession>